<evidence type="ECO:0000256" key="2">
    <source>
        <dbReference type="ARBA" id="ARBA00008444"/>
    </source>
</evidence>
<comment type="caution">
    <text evidence="9">The sequence shown here is derived from an EMBL/GenBank/DDBJ whole genome shotgun (WGS) entry which is preliminary data.</text>
</comment>
<gene>
    <name evidence="9" type="ORF">COCSUDRAFT_53304</name>
</gene>
<evidence type="ECO:0000256" key="7">
    <source>
        <dbReference type="ARBA" id="ARBA00041344"/>
    </source>
</evidence>
<dbReference type="GO" id="GO:0005739">
    <property type="term" value="C:mitochondrion"/>
    <property type="evidence" value="ECO:0007669"/>
    <property type="project" value="TreeGrafter"/>
</dbReference>
<proteinExistence type="inferred from homology"/>
<reference evidence="9 10" key="1">
    <citation type="journal article" date="2012" name="Genome Biol.">
        <title>The genome of the polar eukaryotic microalga coccomyxa subellipsoidea reveals traits of cold adaptation.</title>
        <authorList>
            <person name="Blanc G."/>
            <person name="Agarkova I."/>
            <person name="Grimwood J."/>
            <person name="Kuo A."/>
            <person name="Brueggeman A."/>
            <person name="Dunigan D."/>
            <person name="Gurnon J."/>
            <person name="Ladunga I."/>
            <person name="Lindquist E."/>
            <person name="Lucas S."/>
            <person name="Pangilinan J."/>
            <person name="Proschold T."/>
            <person name="Salamov A."/>
            <person name="Schmutz J."/>
            <person name="Weeks D."/>
            <person name="Yamada T."/>
            <person name="Claverie J.M."/>
            <person name="Grigoriev I."/>
            <person name="Van Etten J."/>
            <person name="Lomsadze A."/>
            <person name="Borodovsky M."/>
        </authorList>
    </citation>
    <scope>NUCLEOTIDE SEQUENCE [LARGE SCALE GENOMIC DNA]</scope>
    <source>
        <strain evidence="9 10">C-169</strain>
    </source>
</reference>
<evidence type="ECO:0000256" key="5">
    <source>
        <dbReference type="ARBA" id="ARBA00023136"/>
    </source>
</evidence>
<evidence type="ECO:0000313" key="10">
    <source>
        <dbReference type="Proteomes" id="UP000007264"/>
    </source>
</evidence>
<dbReference type="PANTHER" id="PTHR13002">
    <property type="entry name" value="C3ORF1 PROTEIN-RELATED"/>
    <property type="match status" value="1"/>
</dbReference>
<evidence type="ECO:0000256" key="4">
    <source>
        <dbReference type="ARBA" id="ARBA00022989"/>
    </source>
</evidence>
<feature type="compositionally biased region" description="Polar residues" evidence="8">
    <location>
        <begin position="23"/>
        <end position="33"/>
    </location>
</feature>
<evidence type="ECO:0000256" key="6">
    <source>
        <dbReference type="ARBA" id="ARBA00040778"/>
    </source>
</evidence>
<dbReference type="KEGG" id="csl:COCSUDRAFT_53304"/>
<name>I0Z142_COCSC</name>
<accession>I0Z142</accession>
<feature type="region of interest" description="Disordered" evidence="8">
    <location>
        <begin position="215"/>
        <end position="237"/>
    </location>
</feature>
<feature type="compositionally biased region" description="Low complexity" evidence="8">
    <location>
        <begin position="255"/>
        <end position="276"/>
    </location>
</feature>
<evidence type="ECO:0000256" key="8">
    <source>
        <dbReference type="SAM" id="MobiDB-lite"/>
    </source>
</evidence>
<feature type="region of interest" description="Disordered" evidence="8">
    <location>
        <begin position="1"/>
        <end position="36"/>
    </location>
</feature>
<dbReference type="GO" id="GO:0016020">
    <property type="term" value="C:membrane"/>
    <property type="evidence" value="ECO:0007669"/>
    <property type="project" value="UniProtKB-SubCell"/>
</dbReference>
<evidence type="ECO:0000313" key="9">
    <source>
        <dbReference type="EMBL" id="EIE24361.1"/>
    </source>
</evidence>
<dbReference type="InterPro" id="IPR055299">
    <property type="entry name" value="TIMMDC1"/>
</dbReference>
<dbReference type="Proteomes" id="UP000007264">
    <property type="component" value="Unassembled WGS sequence"/>
</dbReference>
<evidence type="ECO:0000256" key="1">
    <source>
        <dbReference type="ARBA" id="ARBA00004141"/>
    </source>
</evidence>
<dbReference type="GeneID" id="17042359"/>
<keyword evidence="5" id="KW-0472">Membrane</keyword>
<sequence>MDRSKGDPENLEGGGESSKAEECSTSGRDSQTPWERVHQAFKFATTRIEPGDPVPEVPAELKEWAENTAMGTLAGMLYCGGRQFVKNRREGLYRPPQGGLSPAQVARLIAEENTRRLIRLGNETLRGGLRFGALTGLFFGVQLLSSIARDRRDMQDTVNAALVTGGIFGALLPGTPAFRLRSAVLGAALGGVVAVPASMLQEQVEKLAPEGTRGAVRHTGLAGGPVPSAREYRPERYTLRDRDSAADVIRRLEHSLGSSTSSTSSLDAGSDASPKQ</sequence>
<dbReference type="AlphaFoldDB" id="I0Z142"/>
<keyword evidence="10" id="KW-1185">Reference proteome</keyword>
<keyword evidence="4" id="KW-1133">Transmembrane helix</keyword>
<evidence type="ECO:0000256" key="3">
    <source>
        <dbReference type="ARBA" id="ARBA00022692"/>
    </source>
</evidence>
<protein>
    <recommendedName>
        <fullName evidence="6">Complex I assembly factor TIMMDC1, mitochondrial</fullName>
    </recommendedName>
    <alternativeName>
        <fullName evidence="7">Translocase of inner mitochondrial membrane domain-containing protein 1</fullName>
    </alternativeName>
</protein>
<dbReference type="OrthoDB" id="509993at2759"/>
<dbReference type="eggNOG" id="KOG4608">
    <property type="taxonomic scope" value="Eukaryota"/>
</dbReference>
<dbReference type="EMBL" id="AGSI01000006">
    <property type="protein sequence ID" value="EIE24361.1"/>
    <property type="molecule type" value="Genomic_DNA"/>
</dbReference>
<dbReference type="Pfam" id="PF02466">
    <property type="entry name" value="Tim17"/>
    <property type="match status" value="1"/>
</dbReference>
<feature type="region of interest" description="Disordered" evidence="8">
    <location>
        <begin position="253"/>
        <end position="276"/>
    </location>
</feature>
<dbReference type="GO" id="GO:0032981">
    <property type="term" value="P:mitochondrial respiratory chain complex I assembly"/>
    <property type="evidence" value="ECO:0007669"/>
    <property type="project" value="InterPro"/>
</dbReference>
<dbReference type="RefSeq" id="XP_005648905.1">
    <property type="nucleotide sequence ID" value="XM_005648848.1"/>
</dbReference>
<comment type="subcellular location">
    <subcellularLocation>
        <location evidence="1">Membrane</location>
        <topology evidence="1">Multi-pass membrane protein</topology>
    </subcellularLocation>
</comment>
<dbReference type="PANTHER" id="PTHR13002:SF1">
    <property type="entry name" value="COMPLEX I ASSEMBLY FACTOR TIMMDC1, MITOCHONDRIAL"/>
    <property type="match status" value="1"/>
</dbReference>
<comment type="similarity">
    <text evidence="2">Belongs to the Tim17/Tim22/Tim23 family.</text>
</comment>
<dbReference type="STRING" id="574566.I0Z142"/>
<keyword evidence="3" id="KW-0812">Transmembrane</keyword>
<organism evidence="9 10">
    <name type="scientific">Coccomyxa subellipsoidea (strain C-169)</name>
    <name type="common">Green microalga</name>
    <dbReference type="NCBI Taxonomy" id="574566"/>
    <lineage>
        <taxon>Eukaryota</taxon>
        <taxon>Viridiplantae</taxon>
        <taxon>Chlorophyta</taxon>
        <taxon>core chlorophytes</taxon>
        <taxon>Trebouxiophyceae</taxon>
        <taxon>Trebouxiophyceae incertae sedis</taxon>
        <taxon>Coccomyxaceae</taxon>
        <taxon>Coccomyxa</taxon>
        <taxon>Coccomyxa subellipsoidea</taxon>
    </lineage>
</organism>